<dbReference type="PANTHER" id="PTHR22602">
    <property type="entry name" value="TRANSFERASE CAF17, MITOCHONDRIAL-RELATED"/>
    <property type="match status" value="1"/>
</dbReference>
<keyword evidence="3" id="KW-1185">Reference proteome</keyword>
<dbReference type="InterPro" id="IPR017703">
    <property type="entry name" value="YgfZ/GCV_T_CS"/>
</dbReference>
<dbReference type="Gene3D" id="3.30.1360.120">
    <property type="entry name" value="Probable tRNA modification gtpase trme, domain 1"/>
    <property type="match status" value="1"/>
</dbReference>
<name>A0ABV3ZZ59_9BURK</name>
<dbReference type="NCBIfam" id="TIGR03317">
    <property type="entry name" value="ygfZ_signature"/>
    <property type="match status" value="1"/>
</dbReference>
<comment type="caution">
    <text evidence="2">The sequence shown here is derived from an EMBL/GenBank/DDBJ whole genome shotgun (WGS) entry which is preliminary data.</text>
</comment>
<protein>
    <submittedName>
        <fullName evidence="2">Folate-binding protein YgfZ</fullName>
    </submittedName>
</protein>
<evidence type="ECO:0000313" key="3">
    <source>
        <dbReference type="Proteomes" id="UP001561046"/>
    </source>
</evidence>
<accession>A0ABV3ZZ59</accession>
<keyword evidence="1" id="KW-0809">Transit peptide</keyword>
<dbReference type="PANTHER" id="PTHR22602:SF0">
    <property type="entry name" value="TRANSFERASE CAF17, MITOCHONDRIAL-RELATED"/>
    <property type="match status" value="1"/>
</dbReference>
<dbReference type="PIRSF" id="PIRSF006487">
    <property type="entry name" value="GcvT"/>
    <property type="match status" value="1"/>
</dbReference>
<reference evidence="2 3" key="1">
    <citation type="journal article" date="2013" name="Int. J. Syst. Evol. Microbiol.">
        <title>Comamonas guangdongensis sp. nov., isolated from subterranean forest sediment, and emended description of the genus Comamonas.</title>
        <authorList>
            <person name="Zhang J."/>
            <person name="Wang Y."/>
            <person name="Zhou S."/>
            <person name="Wu C."/>
            <person name="He J."/>
            <person name="Li F."/>
        </authorList>
    </citation>
    <scope>NUCLEOTIDE SEQUENCE [LARGE SCALE GENOMIC DNA]</scope>
    <source>
        <strain evidence="2 3">CCTCC AB2011133</strain>
    </source>
</reference>
<dbReference type="SUPFAM" id="SSF103025">
    <property type="entry name" value="Folate-binding domain"/>
    <property type="match status" value="1"/>
</dbReference>
<dbReference type="InterPro" id="IPR027266">
    <property type="entry name" value="TrmE/GcvT-like"/>
</dbReference>
<dbReference type="Gene3D" id="2.40.30.160">
    <property type="match status" value="1"/>
</dbReference>
<organism evidence="2 3">
    <name type="scientific">Comamonas guangdongensis</name>
    <dbReference type="NCBI Taxonomy" id="510515"/>
    <lineage>
        <taxon>Bacteria</taxon>
        <taxon>Pseudomonadati</taxon>
        <taxon>Pseudomonadota</taxon>
        <taxon>Betaproteobacteria</taxon>
        <taxon>Burkholderiales</taxon>
        <taxon>Comamonadaceae</taxon>
        <taxon>Comamonas</taxon>
    </lineage>
</organism>
<dbReference type="Proteomes" id="UP001561046">
    <property type="component" value="Unassembled WGS sequence"/>
</dbReference>
<evidence type="ECO:0000313" key="2">
    <source>
        <dbReference type="EMBL" id="MEX8194897.1"/>
    </source>
</evidence>
<evidence type="ECO:0000256" key="1">
    <source>
        <dbReference type="ARBA" id="ARBA00022946"/>
    </source>
</evidence>
<sequence length="318" mass="33699">MTLSQTLPLNGITPLSHLGVIRAVGVDAASFLHGQLSNDFALLDLEHARLAAFCTAKGRMLASFIGFKRSTDEILLICDRSLLAPTLKRLSMFVLRAQCKLSDATADFALYGLAGATAQEYLPADAAPWSLRQAGAASVLALYPAAGNRRALWLAPAGQAPRGETLSEELWQWSEVQSGVATLSSPVVDAFVPQMLNYESLGGVNFKKGCYPGQEVVARSQFRGTLKRRAYLVHAAQAVSVGQEVFTPEDLEQSTGTVIQAAAAPDGGWDAIVSMQIASSTRGDLFAHVALAEGQSADAAQGAALQVQPLPYALLDDI</sequence>
<dbReference type="EMBL" id="JBFYGN010000028">
    <property type="protein sequence ID" value="MEX8194897.1"/>
    <property type="molecule type" value="Genomic_DNA"/>
</dbReference>
<proteinExistence type="predicted"/>
<dbReference type="RefSeq" id="WP_369340073.1">
    <property type="nucleotide sequence ID" value="NZ_JBFYGN010000028.1"/>
</dbReference>
<dbReference type="InterPro" id="IPR045179">
    <property type="entry name" value="YgfZ/GcvT"/>
</dbReference>
<gene>
    <name evidence="2" type="ORF">AB6724_18855</name>
</gene>